<organism evidence="3 4">
    <name type="scientific">Pseudomonas luteola</name>
    <dbReference type="NCBI Taxonomy" id="47886"/>
    <lineage>
        <taxon>Bacteria</taxon>
        <taxon>Pseudomonadati</taxon>
        <taxon>Pseudomonadota</taxon>
        <taxon>Gammaproteobacteria</taxon>
        <taxon>Pseudomonadales</taxon>
        <taxon>Pseudomonadaceae</taxon>
        <taxon>Pseudomonas</taxon>
    </lineage>
</organism>
<evidence type="ECO:0000256" key="2">
    <source>
        <dbReference type="PIRNR" id="PIRNR026508"/>
    </source>
</evidence>
<proteinExistence type="inferred from homology"/>
<comment type="caution">
    <text evidence="3">The sequence shown here is derived from an EMBL/GenBank/DDBJ whole genome shotgun (WGS) entry which is preliminary data.</text>
</comment>
<dbReference type="PIRSF" id="PIRSF026508">
    <property type="entry name" value="TelA"/>
    <property type="match status" value="1"/>
</dbReference>
<evidence type="ECO:0000256" key="1">
    <source>
        <dbReference type="ARBA" id="ARBA00005541"/>
    </source>
</evidence>
<dbReference type="Proteomes" id="UP000626180">
    <property type="component" value="Unassembled WGS sequence"/>
</dbReference>
<evidence type="ECO:0000313" key="4">
    <source>
        <dbReference type="Proteomes" id="UP000626180"/>
    </source>
</evidence>
<evidence type="ECO:0000313" key="3">
    <source>
        <dbReference type="EMBL" id="MBF8643203.1"/>
    </source>
</evidence>
<dbReference type="RefSeq" id="WP_196122284.1">
    <property type="nucleotide sequence ID" value="NZ_JADMCD010000014.1"/>
</dbReference>
<reference evidence="3 4" key="1">
    <citation type="submission" date="2020-10" db="EMBL/GenBank/DDBJ databases">
        <title>Genome sequences of Pseudomonas isolates.</title>
        <authorList>
            <person name="Wessels L."/>
            <person name="Reich F."/>
            <person name="Hammerl J."/>
        </authorList>
    </citation>
    <scope>NUCLEOTIDE SEQUENCE [LARGE SCALE GENOMIC DNA]</scope>
    <source>
        <strain evidence="3 4">20-MO00624-0</strain>
    </source>
</reference>
<dbReference type="InterPro" id="IPR008863">
    <property type="entry name" value="Toxic_anion-R_TelA"/>
</dbReference>
<dbReference type="EMBL" id="JADMCD010000014">
    <property type="protein sequence ID" value="MBF8643203.1"/>
    <property type="molecule type" value="Genomic_DNA"/>
</dbReference>
<dbReference type="PANTHER" id="PTHR38432:SF1">
    <property type="entry name" value="TELA-LIKE PROTEIN SAOUHSC_01408"/>
    <property type="match status" value="1"/>
</dbReference>
<dbReference type="Pfam" id="PF05816">
    <property type="entry name" value="TelA"/>
    <property type="match status" value="1"/>
</dbReference>
<sequence>MNTYIQPQQSRHAATVFTLDANSLSALGLGDTDIEQIKTVAQTIKLDDLVSVANFGREVAAHTSSYADPLLDQITNKDLDSAGEKLSQVVTLARSVNINGLTQKRSRLPIIGGLINRIKLRGGNALARFDTTREQIEKLIGEVQTAQGNIAERNASLNSMFAAVENEHHLLGVHVAAGHLRLNEMRAQAEDMRQSVNNDPTQLQRLADLDAQIANLDKRIDDLRAMQHSAYQSLPAIRIIQANNQMLIDKFHTIREITVPAWKRQFMLAVSLNEQRNAVELAQSIDDTTNALLRSNAELLHRNAVDTAKANQRLAIDPETLQKVQDELIRTVQDVQAIIRKGAGERRNAQKQIEQMRTSLRTQLVGSQSEGVE</sequence>
<protein>
    <submittedName>
        <fullName evidence="3">Toxic anion resistance protein</fullName>
    </submittedName>
</protein>
<comment type="similarity">
    <text evidence="1 2">Belongs to the TelA family.</text>
</comment>
<name>A0ABS0FS91_PSELU</name>
<gene>
    <name evidence="3" type="ORF">IRZ65_21265</name>
</gene>
<dbReference type="PANTHER" id="PTHR38432">
    <property type="entry name" value="TELA-LIKE PROTEIN SAOUHSC_01408"/>
    <property type="match status" value="1"/>
</dbReference>
<keyword evidence="4" id="KW-1185">Reference proteome</keyword>
<accession>A0ABS0FS91</accession>